<accession>A0A547PS83</accession>
<organism evidence="1 2">
    <name type="scientific">Palleronia caenipelagi</name>
    <dbReference type="NCBI Taxonomy" id="2489174"/>
    <lineage>
        <taxon>Bacteria</taxon>
        <taxon>Pseudomonadati</taxon>
        <taxon>Pseudomonadota</taxon>
        <taxon>Alphaproteobacteria</taxon>
        <taxon>Rhodobacterales</taxon>
        <taxon>Roseobacteraceae</taxon>
        <taxon>Palleronia</taxon>
    </lineage>
</organism>
<evidence type="ECO:0000313" key="2">
    <source>
        <dbReference type="Proteomes" id="UP000318590"/>
    </source>
</evidence>
<gene>
    <name evidence="1" type="ORF">FEV53_13460</name>
</gene>
<sequence>MLTDLIITFIEEQSRRRGIAPATFCGMSVGNNRVYRTLKAGGTCTLDVVERMTVWARDNEPRVVGSEVEP</sequence>
<dbReference type="Proteomes" id="UP000318590">
    <property type="component" value="Unassembled WGS sequence"/>
</dbReference>
<evidence type="ECO:0000313" key="1">
    <source>
        <dbReference type="EMBL" id="TRD16941.1"/>
    </source>
</evidence>
<dbReference type="AlphaFoldDB" id="A0A547PS83"/>
<comment type="caution">
    <text evidence="1">The sequence shown here is derived from an EMBL/GenBank/DDBJ whole genome shotgun (WGS) entry which is preliminary data.</text>
</comment>
<proteinExistence type="predicted"/>
<keyword evidence="2" id="KW-1185">Reference proteome</keyword>
<dbReference type="EMBL" id="VFSV01000026">
    <property type="protein sequence ID" value="TRD16941.1"/>
    <property type="molecule type" value="Genomic_DNA"/>
</dbReference>
<reference evidence="1 2" key="1">
    <citation type="submission" date="2019-06" db="EMBL/GenBank/DDBJ databases">
        <title>Paenimaribius caenipelagi gen. nov., sp. nov., isolated from a tidal flat.</title>
        <authorList>
            <person name="Yoon J.-H."/>
        </authorList>
    </citation>
    <scope>NUCLEOTIDE SEQUENCE [LARGE SCALE GENOMIC DNA]</scope>
    <source>
        <strain evidence="1 2">JBTF-M29</strain>
    </source>
</reference>
<protein>
    <submittedName>
        <fullName evidence="1">Uncharacterized protein</fullName>
    </submittedName>
</protein>
<name>A0A547PS83_9RHOB</name>
<dbReference type="OrthoDB" id="7778350at2"/>
<dbReference type="RefSeq" id="WP_142835343.1">
    <property type="nucleotide sequence ID" value="NZ_VFSV01000026.1"/>
</dbReference>